<dbReference type="EMBL" id="MN740334">
    <property type="protein sequence ID" value="QHU01036.1"/>
    <property type="molecule type" value="Genomic_DNA"/>
</dbReference>
<proteinExistence type="predicted"/>
<sequence>MSEDLSEQYIKEHSKIWTYTSVTGSDHPCRVEQICNARNKVLCKINKERYDKYEYVIWIDMDSNGWDIDGIINSFTHKGWDVMYANGLENNHYYDLYAIRHSSSLFGPEIIGETFWQTLKPVNIKPHDKLIEIYSAFGGIGTFKKSIFKTESYDCIVNDKVKRI</sequence>
<evidence type="ECO:0000313" key="1">
    <source>
        <dbReference type="EMBL" id="QHU01036.1"/>
    </source>
</evidence>
<dbReference type="AlphaFoldDB" id="A0A6C0J8H7"/>
<name>A0A6C0J8H7_9ZZZZ</name>
<reference evidence="1" key="1">
    <citation type="journal article" date="2020" name="Nature">
        <title>Giant virus diversity and host interactions through global metagenomics.</title>
        <authorList>
            <person name="Schulz F."/>
            <person name="Roux S."/>
            <person name="Paez-Espino D."/>
            <person name="Jungbluth S."/>
            <person name="Walsh D.A."/>
            <person name="Denef V.J."/>
            <person name="McMahon K.D."/>
            <person name="Konstantinidis K.T."/>
            <person name="Eloe-Fadrosh E.A."/>
            <person name="Kyrpides N.C."/>
            <person name="Woyke T."/>
        </authorList>
    </citation>
    <scope>NUCLEOTIDE SEQUENCE</scope>
    <source>
        <strain evidence="1">GVMAG-M-3300025860-20</strain>
    </source>
</reference>
<protein>
    <submittedName>
        <fullName evidence="1">Uncharacterized protein</fullName>
    </submittedName>
</protein>
<accession>A0A6C0J8H7</accession>
<organism evidence="1">
    <name type="scientific">viral metagenome</name>
    <dbReference type="NCBI Taxonomy" id="1070528"/>
    <lineage>
        <taxon>unclassified sequences</taxon>
        <taxon>metagenomes</taxon>
        <taxon>organismal metagenomes</taxon>
    </lineage>
</organism>